<reference evidence="1 2" key="1">
    <citation type="submission" date="2014-10" db="EMBL/GenBank/DDBJ databases">
        <title>Draft genome of anammox bacterium scalindua brodae, obtained using differential coverage binning of sequence data from two enrichment reactors.</title>
        <authorList>
            <person name="Speth D.R."/>
            <person name="Russ L."/>
            <person name="Kartal B."/>
            <person name="Op den Camp H.J."/>
            <person name="Dutilh B.E."/>
            <person name="Jetten M.S."/>
        </authorList>
    </citation>
    <scope>NUCLEOTIDE SEQUENCE [LARGE SCALE GENOMIC DNA]</scope>
    <source>
        <strain evidence="1">RU1</strain>
    </source>
</reference>
<name>A0A0B0EU24_9BACT</name>
<gene>
    <name evidence="1" type="ORF">SCABRO_00064</name>
</gene>
<evidence type="ECO:0000313" key="1">
    <source>
        <dbReference type="EMBL" id="KHE94170.1"/>
    </source>
</evidence>
<dbReference type="eggNOG" id="ENOG502ZG13">
    <property type="taxonomic scope" value="Bacteria"/>
</dbReference>
<proteinExistence type="predicted"/>
<sequence>MKTLEIEDNLYKELQELASLQKVEMEKLLEGILYEGVTSVKERYVLELYRDGRATLAKCAELLSIDLWEMIEKIRKSDCHLDYSLEELQEDTSV</sequence>
<comment type="caution">
    <text evidence="1">The sequence shown here is derived from an EMBL/GenBank/DDBJ whole genome shotgun (WGS) entry which is preliminary data.</text>
</comment>
<dbReference type="Pfam" id="PF03683">
    <property type="entry name" value="UPF0175"/>
    <property type="match status" value="1"/>
</dbReference>
<dbReference type="AlphaFoldDB" id="A0A0B0EU24"/>
<accession>A0A0B0EU24</accession>
<protein>
    <submittedName>
        <fullName evidence="1">Uncharacterized protein</fullName>
    </submittedName>
</protein>
<evidence type="ECO:0000313" key="2">
    <source>
        <dbReference type="Proteomes" id="UP000030652"/>
    </source>
</evidence>
<dbReference type="Proteomes" id="UP000030652">
    <property type="component" value="Unassembled WGS sequence"/>
</dbReference>
<dbReference type="EMBL" id="JRYO01000007">
    <property type="protein sequence ID" value="KHE94170.1"/>
    <property type="molecule type" value="Genomic_DNA"/>
</dbReference>
<organism evidence="1 2">
    <name type="scientific">Candidatus Scalindua brodae</name>
    <dbReference type="NCBI Taxonomy" id="237368"/>
    <lineage>
        <taxon>Bacteria</taxon>
        <taxon>Pseudomonadati</taxon>
        <taxon>Planctomycetota</taxon>
        <taxon>Candidatus Brocadiia</taxon>
        <taxon>Candidatus Brocadiales</taxon>
        <taxon>Candidatus Scalinduaceae</taxon>
        <taxon>Candidatus Scalindua</taxon>
    </lineage>
</organism>
<dbReference type="InterPro" id="IPR005368">
    <property type="entry name" value="UPF0175"/>
</dbReference>